<dbReference type="AlphaFoldDB" id="A0AA44JAI0"/>
<evidence type="ECO:0000313" key="1">
    <source>
        <dbReference type="EMBL" id="NTC29652.1"/>
    </source>
</evidence>
<proteinExistence type="predicted"/>
<evidence type="ECO:0000313" key="2">
    <source>
        <dbReference type="Proteomes" id="UP000702952"/>
    </source>
</evidence>
<comment type="caution">
    <text evidence="1">The sequence shown here is derived from an EMBL/GenBank/DDBJ whole genome shotgun (WGS) entry which is preliminary data.</text>
</comment>
<accession>A0AA44JAI0</accession>
<protein>
    <submittedName>
        <fullName evidence="1">Uncharacterized protein</fullName>
    </submittedName>
</protein>
<sequence>MKQPRTRRPFIIEFRSSRRIARQKDIASIWGSVDIAAVSQIVNRELSGPYTDTGAHRCPPYQPGHFPIVEMSGTDGLAPSRYPSE</sequence>
<dbReference type="Proteomes" id="UP000702952">
    <property type="component" value="Unassembled WGS sequence"/>
</dbReference>
<organism evidence="1 2">
    <name type="scientific">Agrobacterium tumefaciens</name>
    <dbReference type="NCBI Taxonomy" id="358"/>
    <lineage>
        <taxon>Bacteria</taxon>
        <taxon>Pseudomonadati</taxon>
        <taxon>Pseudomonadota</taxon>
        <taxon>Alphaproteobacteria</taxon>
        <taxon>Hyphomicrobiales</taxon>
        <taxon>Rhizobiaceae</taxon>
        <taxon>Rhizobium/Agrobacterium group</taxon>
        <taxon>Agrobacterium</taxon>
        <taxon>Agrobacterium tumefaciens complex</taxon>
    </lineage>
</organism>
<dbReference type="EMBL" id="JAAMAY010000027">
    <property type="protein sequence ID" value="NTC29652.1"/>
    <property type="molecule type" value="Genomic_DNA"/>
</dbReference>
<gene>
    <name evidence="1" type="ORF">G6M46_16060</name>
</gene>
<name>A0AA44JAI0_AGRTU</name>
<reference evidence="1" key="1">
    <citation type="journal article" date="2020" name="Science">
        <title>Unexpected conservation and global transmission of agrobacterial virulence plasmids.</title>
        <authorList>
            <person name="Weisberg A.J."/>
            <person name="Davis E.W. 2nd"/>
            <person name="Tabima J."/>
            <person name="Belcher M.S."/>
            <person name="Miller M."/>
            <person name="Kuo C.H."/>
            <person name="Loper J.E."/>
            <person name="Grunwald N.J."/>
            <person name="Putnam M.L."/>
            <person name="Chang J.H."/>
        </authorList>
    </citation>
    <scope>NUCLEOTIDE SEQUENCE</scope>
    <source>
        <strain evidence="1">17-1853-1a</strain>
    </source>
</reference>
<dbReference type="RefSeq" id="WP_174018751.1">
    <property type="nucleotide sequence ID" value="NZ_JAAMAW010000021.1"/>
</dbReference>